<dbReference type="AlphaFoldDB" id="K0KPL4"/>
<comment type="caution">
    <text evidence="2">The sequence shown here is derived from an EMBL/GenBank/DDBJ whole genome shotgun (WGS) entry which is preliminary data.</text>
</comment>
<accession>K0KPL4</accession>
<name>K0KPL4_WICCF</name>
<dbReference type="HOGENOM" id="CLU_1950493_0_0_1"/>
<evidence type="ECO:0000313" key="3">
    <source>
        <dbReference type="Proteomes" id="UP000009328"/>
    </source>
</evidence>
<dbReference type="EMBL" id="CAIF01000168">
    <property type="protein sequence ID" value="CCH44936.1"/>
    <property type="molecule type" value="Genomic_DNA"/>
</dbReference>
<gene>
    <name evidence="2" type="ORF">BN7_4506</name>
</gene>
<reference evidence="2 3" key="1">
    <citation type="journal article" date="2012" name="Eukaryot. Cell">
        <title>Draft genome sequence of Wickerhamomyces ciferrii NRRL Y-1031 F-60-10.</title>
        <authorList>
            <person name="Schneider J."/>
            <person name="Andrea H."/>
            <person name="Blom J."/>
            <person name="Jaenicke S."/>
            <person name="Ruckert C."/>
            <person name="Schorsch C."/>
            <person name="Szczepanowski R."/>
            <person name="Farwick M."/>
            <person name="Goesmann A."/>
            <person name="Puhler A."/>
            <person name="Schaffer S."/>
            <person name="Tauch A."/>
            <person name="Kohler T."/>
            <person name="Brinkrolf K."/>
        </authorList>
    </citation>
    <scope>NUCLEOTIDE SEQUENCE [LARGE SCALE GENOMIC DNA]</scope>
    <source>
        <strain evidence="3">ATCC 14091 / BCRC 22168 / CBS 111 / JCM 3599 / NBRC 0793 / NRRL Y-1031 F-60-10</strain>
    </source>
</reference>
<sequence>MMQQQQRPNTTEFRRYPKNTWRLTKLQQRYVQLKNEEESKEDLITYSRSEQELRKHLLNNFSFIANGDLNLNNSNQSTETFEQDKHSLSSIPSLISANTSSPSLSFQSNFNEDDHQPQLVSEHLEKYQG</sequence>
<organism evidence="2 3">
    <name type="scientific">Wickerhamomyces ciferrii (strain ATCC 14091 / BCRC 22168 / CBS 111 / JCM 3599 / NBRC 0793 / NRRL Y-1031 F-60-10)</name>
    <name type="common">Yeast</name>
    <name type="synonym">Pichia ciferrii</name>
    <dbReference type="NCBI Taxonomy" id="1206466"/>
    <lineage>
        <taxon>Eukaryota</taxon>
        <taxon>Fungi</taxon>
        <taxon>Dikarya</taxon>
        <taxon>Ascomycota</taxon>
        <taxon>Saccharomycotina</taxon>
        <taxon>Saccharomycetes</taxon>
        <taxon>Phaffomycetales</taxon>
        <taxon>Wickerhamomycetaceae</taxon>
        <taxon>Wickerhamomyces</taxon>
    </lineage>
</organism>
<evidence type="ECO:0000256" key="1">
    <source>
        <dbReference type="SAM" id="MobiDB-lite"/>
    </source>
</evidence>
<dbReference type="Proteomes" id="UP000009328">
    <property type="component" value="Unassembled WGS sequence"/>
</dbReference>
<feature type="region of interest" description="Disordered" evidence="1">
    <location>
        <begin position="72"/>
        <end position="94"/>
    </location>
</feature>
<evidence type="ECO:0000313" key="2">
    <source>
        <dbReference type="EMBL" id="CCH44936.1"/>
    </source>
</evidence>
<proteinExistence type="predicted"/>
<protein>
    <submittedName>
        <fullName evidence="2">Uncharacterized protein</fullName>
    </submittedName>
</protein>
<dbReference type="InParanoid" id="K0KPL4"/>
<keyword evidence="3" id="KW-1185">Reference proteome</keyword>